<feature type="signal peptide" evidence="1">
    <location>
        <begin position="1"/>
        <end position="25"/>
    </location>
</feature>
<dbReference type="PROSITE" id="PS51257">
    <property type="entry name" value="PROKAR_LIPOPROTEIN"/>
    <property type="match status" value="1"/>
</dbReference>
<keyword evidence="1" id="KW-0732">Signal</keyword>
<dbReference type="EMBL" id="CP083974">
    <property type="protein sequence ID" value="UZF46717.1"/>
    <property type="molecule type" value="Genomic_DNA"/>
</dbReference>
<organism evidence="2 3">
    <name type="scientific">Rhodococcus rhodochrous</name>
    <dbReference type="NCBI Taxonomy" id="1829"/>
    <lineage>
        <taxon>Bacteria</taxon>
        <taxon>Bacillati</taxon>
        <taxon>Actinomycetota</taxon>
        <taxon>Actinomycetes</taxon>
        <taxon>Mycobacteriales</taxon>
        <taxon>Nocardiaceae</taxon>
        <taxon>Rhodococcus</taxon>
    </lineage>
</organism>
<dbReference type="AlphaFoldDB" id="A0AA47ADF1"/>
<dbReference type="Proteomes" id="UP001162740">
    <property type="component" value="Chromosome"/>
</dbReference>
<gene>
    <name evidence="2" type="ORF">KUM34_008630</name>
</gene>
<reference evidence="2 3" key="1">
    <citation type="journal article" date="2021" name="Front. Microbiol.">
        <title>Bacterial Transformation of Aromatic Monomers in Softwood Black Liquor.</title>
        <authorList>
            <person name="Navas L.E."/>
            <person name="Dexter G."/>
            <person name="Liu J."/>
            <person name="Levy-Booth D."/>
            <person name="Cho M."/>
            <person name="Jang S.K."/>
            <person name="Mansfield S.D."/>
            <person name="Renneckar S."/>
            <person name="Mohn W.W."/>
            <person name="Eltis L.D."/>
        </authorList>
    </citation>
    <scope>NUCLEOTIDE SEQUENCE [LARGE SCALE GENOMIC DNA]</scope>
    <source>
        <strain evidence="2 3">GD02</strain>
    </source>
</reference>
<sequence>MFRSVRSRWLVVPSLAVLFAASACGLGGGDGQEALAEATIAHTGEGIPEGVKLVVAEQNASRSQPLYLSGAGEDLPYDLEFADFSGGPAVIEALRSGAADIGSLGEAPIPIAVSNGITDIVAIALEANPGSSGGYFLVAQPGSGIETVADLKGKKVAYPPGTGRHMIVAGLLAKAGLDPKTDIDAVELAGAEVAPTFSSGAVDAAILTGVQYYKVGSPPILGDGTGINTGINTLIVRKQTLEDPAKAAAIGDYVGRSVAANNWIGRHPDEWVAAYHVGTQGMTPEEGRELLDHTGTGRFYPIDEKSIALFQSVSDGLYETGTMSVPVDISPYVDGRYNDIVVAQNEADDSVPDPLP</sequence>
<name>A0AA47ADF1_RHORH</name>
<dbReference type="PANTHER" id="PTHR30024">
    <property type="entry name" value="ALIPHATIC SULFONATES-BINDING PROTEIN-RELATED"/>
    <property type="match status" value="1"/>
</dbReference>
<dbReference type="SUPFAM" id="SSF53850">
    <property type="entry name" value="Periplasmic binding protein-like II"/>
    <property type="match status" value="1"/>
</dbReference>
<proteinExistence type="predicted"/>
<dbReference type="Gene3D" id="3.40.190.10">
    <property type="entry name" value="Periplasmic binding protein-like II"/>
    <property type="match status" value="2"/>
</dbReference>
<dbReference type="PANTHER" id="PTHR30024:SF42">
    <property type="entry name" value="ALIPHATIC SULFONATES-BINDING PROTEIN-RELATED"/>
    <property type="match status" value="1"/>
</dbReference>
<feature type="chain" id="PRO_5041330895" evidence="1">
    <location>
        <begin position="26"/>
        <end position="356"/>
    </location>
</feature>
<evidence type="ECO:0000313" key="3">
    <source>
        <dbReference type="Proteomes" id="UP001162740"/>
    </source>
</evidence>
<evidence type="ECO:0000256" key="1">
    <source>
        <dbReference type="SAM" id="SignalP"/>
    </source>
</evidence>
<dbReference type="RefSeq" id="WP_225623757.1">
    <property type="nucleotide sequence ID" value="NZ_CP027557.1"/>
</dbReference>
<protein>
    <submittedName>
        <fullName evidence="2">PhnD/SsuA/transferrin family substrate-binding protein</fullName>
    </submittedName>
</protein>
<dbReference type="Pfam" id="PF12974">
    <property type="entry name" value="Phosphonate-bd"/>
    <property type="match status" value="1"/>
</dbReference>
<evidence type="ECO:0000313" key="2">
    <source>
        <dbReference type="EMBL" id="UZF46717.1"/>
    </source>
</evidence>
<accession>A0AA47ADF1</accession>